<keyword evidence="3" id="KW-1185">Reference proteome</keyword>
<gene>
    <name evidence="2" type="ORF">SAMN05892877_11973</name>
</gene>
<sequence>MGKISPALVRTAALIGSEDEAIAAAGSVARHRDETISPAATGGEETVVDSLDALSRSGLFGVSIPTEHGGIDVSNTVLTAICAILSEYSTTVGLIACAHFIALERLRSYGTDGQRSVVFAAAFSGARVARVEAMEAEGAGTLPIAPVGLDFRINGEALCTPRAPHADWLLMPALDATGRPTSLLLPARTDGIRYVANGGAPGEEVASHAERVLFKDVLAEGDVLLHPPRDPSKADVPQALEILLEAARHLGRARRDFLHIRQRVDSGAGAGDVDHAVHAIGAVSVRIAAAEATLEHGGRAVDAAQIGTAERHRTAAVFAAIVAGIAALEAGRLAACTLRRLSDPAWPISQREIELACRIAQLQRMAGSYSAIEDDEI</sequence>
<name>A0A285UVW5_9HYPH</name>
<dbReference type="Gene3D" id="1.10.540.10">
    <property type="entry name" value="Acyl-CoA dehydrogenase/oxidase, N-terminal domain"/>
    <property type="match status" value="1"/>
</dbReference>
<dbReference type="GO" id="GO:0016627">
    <property type="term" value="F:oxidoreductase activity, acting on the CH-CH group of donors"/>
    <property type="evidence" value="ECO:0007669"/>
    <property type="project" value="InterPro"/>
</dbReference>
<dbReference type="InterPro" id="IPR013786">
    <property type="entry name" value="AcylCoA_DH/ox_N"/>
</dbReference>
<dbReference type="OrthoDB" id="6184213at2"/>
<dbReference type="SUPFAM" id="SSF56645">
    <property type="entry name" value="Acyl-CoA dehydrogenase NM domain-like"/>
    <property type="match status" value="1"/>
</dbReference>
<evidence type="ECO:0000313" key="2">
    <source>
        <dbReference type="EMBL" id="SOC45960.1"/>
    </source>
</evidence>
<evidence type="ECO:0000259" key="1">
    <source>
        <dbReference type="Pfam" id="PF02771"/>
    </source>
</evidence>
<dbReference type="RefSeq" id="WP_097142386.1">
    <property type="nucleotide sequence ID" value="NZ_OBQD01000019.1"/>
</dbReference>
<organism evidence="2 3">
    <name type="scientific">Rhizobium subbaraonis</name>
    <dbReference type="NCBI Taxonomy" id="908946"/>
    <lineage>
        <taxon>Bacteria</taxon>
        <taxon>Pseudomonadati</taxon>
        <taxon>Pseudomonadota</taxon>
        <taxon>Alphaproteobacteria</taxon>
        <taxon>Hyphomicrobiales</taxon>
        <taxon>Rhizobiaceae</taxon>
        <taxon>Rhizobium/Agrobacterium group</taxon>
        <taxon>Rhizobium</taxon>
    </lineage>
</organism>
<dbReference type="InterPro" id="IPR009100">
    <property type="entry name" value="AcylCoA_DH/oxidase_NM_dom_sf"/>
</dbReference>
<dbReference type="GO" id="GO:0050660">
    <property type="term" value="F:flavin adenine dinucleotide binding"/>
    <property type="evidence" value="ECO:0007669"/>
    <property type="project" value="InterPro"/>
</dbReference>
<feature type="domain" description="Acyl-CoA dehydrogenase/oxidase N-terminal" evidence="1">
    <location>
        <begin position="28"/>
        <end position="121"/>
    </location>
</feature>
<dbReference type="Pfam" id="PF02771">
    <property type="entry name" value="Acyl-CoA_dh_N"/>
    <property type="match status" value="1"/>
</dbReference>
<dbReference type="InterPro" id="IPR037069">
    <property type="entry name" value="AcylCoA_DH/ox_N_sf"/>
</dbReference>
<proteinExistence type="predicted"/>
<protein>
    <submittedName>
        <fullName evidence="2">Alkylation response protein AidB-like acyl-CoA dehydrogenase</fullName>
    </submittedName>
</protein>
<evidence type="ECO:0000313" key="3">
    <source>
        <dbReference type="Proteomes" id="UP000219167"/>
    </source>
</evidence>
<dbReference type="EMBL" id="OBQD01000019">
    <property type="protein sequence ID" value="SOC45960.1"/>
    <property type="molecule type" value="Genomic_DNA"/>
</dbReference>
<dbReference type="AlphaFoldDB" id="A0A285UVW5"/>
<reference evidence="2 3" key="1">
    <citation type="submission" date="2017-08" db="EMBL/GenBank/DDBJ databases">
        <authorList>
            <person name="de Groot N.N."/>
        </authorList>
    </citation>
    <scope>NUCLEOTIDE SEQUENCE [LARGE SCALE GENOMIC DNA]</scope>
    <source>
        <strain evidence="2 3">JC85</strain>
    </source>
</reference>
<dbReference type="Proteomes" id="UP000219167">
    <property type="component" value="Unassembled WGS sequence"/>
</dbReference>
<accession>A0A285UVW5</accession>